<evidence type="ECO:0000259" key="6">
    <source>
        <dbReference type="PROSITE" id="PS51078"/>
    </source>
</evidence>
<keyword evidence="8" id="KW-1185">Reference proteome</keyword>
<evidence type="ECO:0000313" key="8">
    <source>
        <dbReference type="Proteomes" id="UP000735541"/>
    </source>
</evidence>
<keyword evidence="3" id="KW-0804">Transcription</keyword>
<dbReference type="InterPro" id="IPR005471">
    <property type="entry name" value="Tscrpt_reg_IclR_N"/>
</dbReference>
<evidence type="ECO:0000256" key="1">
    <source>
        <dbReference type="ARBA" id="ARBA00023015"/>
    </source>
</evidence>
<dbReference type="EMBL" id="JAHUVW010000001">
    <property type="protein sequence ID" value="MBV7672321.1"/>
    <property type="molecule type" value="Genomic_DNA"/>
</dbReference>
<dbReference type="PANTHER" id="PTHR30136:SF24">
    <property type="entry name" value="HTH-TYPE TRANSCRIPTIONAL REPRESSOR ALLR"/>
    <property type="match status" value="1"/>
</dbReference>
<dbReference type="Proteomes" id="UP000735541">
    <property type="component" value="Unassembled WGS sequence"/>
</dbReference>
<keyword evidence="1" id="KW-0805">Transcription regulation</keyword>
<dbReference type="PROSITE" id="PS51078">
    <property type="entry name" value="ICLR_ED"/>
    <property type="match status" value="1"/>
</dbReference>
<proteinExistence type="predicted"/>
<name>A0ABS6TW53_STRHA</name>
<evidence type="ECO:0000313" key="7">
    <source>
        <dbReference type="EMBL" id="MBV7672321.1"/>
    </source>
</evidence>
<dbReference type="InterPro" id="IPR036388">
    <property type="entry name" value="WH-like_DNA-bd_sf"/>
</dbReference>
<feature type="domain" description="IclR-ED" evidence="6">
    <location>
        <begin position="108"/>
        <end position="291"/>
    </location>
</feature>
<dbReference type="Pfam" id="PF09339">
    <property type="entry name" value="HTH_IclR"/>
    <property type="match status" value="1"/>
</dbReference>
<evidence type="ECO:0000256" key="3">
    <source>
        <dbReference type="ARBA" id="ARBA00023163"/>
    </source>
</evidence>
<sequence>MRSNGIERSGIVSDGQAYESSTAGAREEPTAEATGGATAGARSYTIESLDTGLRLMRLFLVHDTVTVSGAAALLGVGRSTAHRVLSTLEGRGFAVRDPSGRGYETGPELLRLGRPAGLGAALRARWGAVLDDAVRRTGETVESAALVEDRVLVTDGRESGQPVRVSLETDRVRPAHATAAGKVLLSRLTAEQVHALYPREELPAATSRTLRSRAALLAELAEVRELGRAFDRGESVPGLYAVAVPLAGPGRRDRLALSASAPADRGGDAALAERAGQLRRSASLPGPGPGTGTRAERSG</sequence>
<protein>
    <submittedName>
        <fullName evidence="7">IclR family transcriptional regulator</fullName>
    </submittedName>
</protein>
<dbReference type="Gene3D" id="3.30.450.40">
    <property type="match status" value="1"/>
</dbReference>
<reference evidence="7 8" key="1">
    <citation type="submission" date="2021-07" db="EMBL/GenBank/DDBJ databases">
        <title>Sequencing Streptomyces halstedii LGO-A4 genome an citrus endophytic actinomycete.</title>
        <authorList>
            <person name="Samborskyy M."/>
            <person name="Scott N."/>
            <person name="Deglau R."/>
            <person name="Dickens S."/>
            <person name="Oliveira L.G."/>
        </authorList>
    </citation>
    <scope>NUCLEOTIDE SEQUENCE [LARGE SCALE GENOMIC DNA]</scope>
    <source>
        <strain evidence="7 8">LGO-A4</strain>
    </source>
</reference>
<dbReference type="InterPro" id="IPR029016">
    <property type="entry name" value="GAF-like_dom_sf"/>
</dbReference>
<feature type="compositionally biased region" description="Low complexity" evidence="4">
    <location>
        <begin position="31"/>
        <end position="40"/>
    </location>
</feature>
<dbReference type="Pfam" id="PF01614">
    <property type="entry name" value="IclR_C"/>
    <property type="match status" value="1"/>
</dbReference>
<feature type="domain" description="HTH iclR-type" evidence="5">
    <location>
        <begin position="46"/>
        <end position="107"/>
    </location>
</feature>
<evidence type="ECO:0000256" key="4">
    <source>
        <dbReference type="SAM" id="MobiDB-lite"/>
    </source>
</evidence>
<gene>
    <name evidence="7" type="ORF">STHAL_23005</name>
</gene>
<evidence type="ECO:0000259" key="5">
    <source>
        <dbReference type="PROSITE" id="PS51077"/>
    </source>
</evidence>
<organism evidence="7 8">
    <name type="scientific">Streptomyces halstedii</name>
    <dbReference type="NCBI Taxonomy" id="1944"/>
    <lineage>
        <taxon>Bacteria</taxon>
        <taxon>Bacillati</taxon>
        <taxon>Actinomycetota</taxon>
        <taxon>Actinomycetes</taxon>
        <taxon>Kitasatosporales</taxon>
        <taxon>Streptomycetaceae</taxon>
        <taxon>Streptomyces</taxon>
    </lineage>
</organism>
<keyword evidence="2" id="KW-0238">DNA-binding</keyword>
<dbReference type="PROSITE" id="PS51077">
    <property type="entry name" value="HTH_ICLR"/>
    <property type="match status" value="1"/>
</dbReference>
<comment type="caution">
    <text evidence="7">The sequence shown here is derived from an EMBL/GenBank/DDBJ whole genome shotgun (WGS) entry which is preliminary data.</text>
</comment>
<dbReference type="SUPFAM" id="SSF55781">
    <property type="entry name" value="GAF domain-like"/>
    <property type="match status" value="1"/>
</dbReference>
<accession>A0ABS6TW53</accession>
<feature type="region of interest" description="Disordered" evidence="4">
    <location>
        <begin position="259"/>
        <end position="299"/>
    </location>
</feature>
<dbReference type="SMART" id="SM00346">
    <property type="entry name" value="HTH_ICLR"/>
    <property type="match status" value="1"/>
</dbReference>
<dbReference type="PANTHER" id="PTHR30136">
    <property type="entry name" value="HELIX-TURN-HELIX TRANSCRIPTIONAL REGULATOR, ICLR FAMILY"/>
    <property type="match status" value="1"/>
</dbReference>
<evidence type="ECO:0000256" key="2">
    <source>
        <dbReference type="ARBA" id="ARBA00023125"/>
    </source>
</evidence>
<dbReference type="InterPro" id="IPR036390">
    <property type="entry name" value="WH_DNA-bd_sf"/>
</dbReference>
<dbReference type="Gene3D" id="1.10.10.10">
    <property type="entry name" value="Winged helix-like DNA-binding domain superfamily/Winged helix DNA-binding domain"/>
    <property type="match status" value="1"/>
</dbReference>
<dbReference type="InterPro" id="IPR014757">
    <property type="entry name" value="Tscrpt_reg_IclR_C"/>
</dbReference>
<feature type="region of interest" description="Disordered" evidence="4">
    <location>
        <begin position="1"/>
        <end position="40"/>
    </location>
</feature>
<dbReference type="SUPFAM" id="SSF46785">
    <property type="entry name" value="Winged helix' DNA-binding domain"/>
    <property type="match status" value="1"/>
</dbReference>
<dbReference type="InterPro" id="IPR050707">
    <property type="entry name" value="HTH_MetabolicPath_Reg"/>
</dbReference>